<evidence type="ECO:0000313" key="2">
    <source>
        <dbReference type="Proteomes" id="UP000727407"/>
    </source>
</evidence>
<dbReference type="OrthoDB" id="6369810at2759"/>
<comment type="caution">
    <text evidence="1">The sequence shown here is derived from an EMBL/GenBank/DDBJ whole genome shotgun (WGS) entry which is preliminary data.</text>
</comment>
<accession>A0A8J4UQV9</accession>
<feature type="non-terminal residue" evidence="1">
    <location>
        <position position="51"/>
    </location>
</feature>
<feature type="non-terminal residue" evidence="1">
    <location>
        <position position="1"/>
    </location>
</feature>
<dbReference type="AlphaFoldDB" id="A0A8J4UQV9"/>
<dbReference type="SUPFAM" id="SSF56436">
    <property type="entry name" value="C-type lectin-like"/>
    <property type="match status" value="1"/>
</dbReference>
<dbReference type="EMBL" id="QNUK01000054">
    <property type="protein sequence ID" value="KAF5904647.1"/>
    <property type="molecule type" value="Genomic_DNA"/>
</dbReference>
<gene>
    <name evidence="1" type="ORF">DAT39_005652</name>
</gene>
<organism evidence="1 2">
    <name type="scientific">Clarias magur</name>
    <name type="common">Asian catfish</name>
    <name type="synonym">Macropteronotus magur</name>
    <dbReference type="NCBI Taxonomy" id="1594786"/>
    <lineage>
        <taxon>Eukaryota</taxon>
        <taxon>Metazoa</taxon>
        <taxon>Chordata</taxon>
        <taxon>Craniata</taxon>
        <taxon>Vertebrata</taxon>
        <taxon>Euteleostomi</taxon>
        <taxon>Actinopterygii</taxon>
        <taxon>Neopterygii</taxon>
        <taxon>Teleostei</taxon>
        <taxon>Ostariophysi</taxon>
        <taxon>Siluriformes</taxon>
        <taxon>Clariidae</taxon>
        <taxon>Clarias</taxon>
    </lineage>
</organism>
<protein>
    <submittedName>
        <fullName evidence="1">Macrophage mannose receptor 1-like isoform X6</fullName>
    </submittedName>
</protein>
<name>A0A8J4UQV9_CLAMG</name>
<keyword evidence="1" id="KW-0675">Receptor</keyword>
<dbReference type="InterPro" id="IPR016187">
    <property type="entry name" value="CTDL_fold"/>
</dbReference>
<evidence type="ECO:0000313" key="1">
    <source>
        <dbReference type="EMBL" id="KAF5904647.1"/>
    </source>
</evidence>
<sequence>NFTGSSKFIGISNVLGTWLGARNYCRQHHTDLAISFNSTDSSYLRQLRDAQ</sequence>
<keyword evidence="2" id="KW-1185">Reference proteome</keyword>
<dbReference type="Proteomes" id="UP000727407">
    <property type="component" value="Unassembled WGS sequence"/>
</dbReference>
<reference evidence="1" key="1">
    <citation type="submission" date="2020-07" db="EMBL/GenBank/DDBJ databases">
        <title>Clarias magur genome sequencing, assembly and annotation.</title>
        <authorList>
            <person name="Kushwaha B."/>
            <person name="Kumar R."/>
            <person name="Das P."/>
            <person name="Joshi C.G."/>
            <person name="Kumar D."/>
            <person name="Nagpure N.S."/>
            <person name="Pandey M."/>
            <person name="Agarwal S."/>
            <person name="Srivastava S."/>
            <person name="Singh M."/>
            <person name="Sahoo L."/>
            <person name="Jayasankar P."/>
            <person name="Meher P.K."/>
            <person name="Koringa P.G."/>
            <person name="Iquebal M.A."/>
            <person name="Das S.P."/>
            <person name="Bit A."/>
            <person name="Patnaik S."/>
            <person name="Patel N."/>
            <person name="Shah T.M."/>
            <person name="Hinsu A."/>
            <person name="Jena J.K."/>
        </authorList>
    </citation>
    <scope>NUCLEOTIDE SEQUENCE</scope>
    <source>
        <strain evidence="1">CIFAMagur01</strain>
        <tissue evidence="1">Testis</tissue>
    </source>
</reference>
<proteinExistence type="predicted"/>